<protein>
    <recommendedName>
        <fullName evidence="3">Peptidase MA-like domain-containing protein</fullName>
    </recommendedName>
</protein>
<evidence type="ECO:0000313" key="2">
    <source>
        <dbReference type="Proteomes" id="UP000003480"/>
    </source>
</evidence>
<organism evidence="1 2">
    <name type="scientific">Microcystis aeruginosa PCC 9443</name>
    <dbReference type="NCBI Taxonomy" id="1160281"/>
    <lineage>
        <taxon>Bacteria</taxon>
        <taxon>Bacillati</taxon>
        <taxon>Cyanobacteriota</taxon>
        <taxon>Cyanophyceae</taxon>
        <taxon>Oscillatoriophycideae</taxon>
        <taxon>Chroococcales</taxon>
        <taxon>Microcystaceae</taxon>
        <taxon>Microcystis</taxon>
    </lineage>
</organism>
<dbReference type="Gene3D" id="3.90.930.1">
    <property type="match status" value="1"/>
</dbReference>
<comment type="caution">
    <text evidence="1">The sequence shown here is derived from an EMBL/GenBank/DDBJ whole genome shotgun (WGS) entry which is preliminary data.</text>
</comment>
<dbReference type="HOGENOM" id="CLU_561199_0_0_3"/>
<dbReference type="Gene3D" id="2.20.110.10">
    <property type="entry name" value="Histone H3 K4-specific methyltransferase SET7/9 N-terminal domain"/>
    <property type="match status" value="1"/>
</dbReference>
<proteinExistence type="predicted"/>
<reference evidence="1 2" key="1">
    <citation type="submission" date="2012-04" db="EMBL/GenBank/DDBJ databases">
        <authorList>
            <person name="Genoscope - CEA"/>
        </authorList>
    </citation>
    <scope>NUCLEOTIDE SEQUENCE [LARGE SCALE GENOMIC DNA]</scope>
    <source>
        <strain evidence="1 2">9443</strain>
    </source>
</reference>
<dbReference type="PANTHER" id="PTHR33706:SF1">
    <property type="entry name" value="TPR REPEAT PROTEIN"/>
    <property type="match status" value="1"/>
</dbReference>
<evidence type="ECO:0000313" key="1">
    <source>
        <dbReference type="EMBL" id="CCI01353.1"/>
    </source>
</evidence>
<dbReference type="Pfam" id="PF07661">
    <property type="entry name" value="MORN_2"/>
    <property type="match status" value="2"/>
</dbReference>
<name>I4G092_MICAE</name>
<dbReference type="SUPFAM" id="SSF82185">
    <property type="entry name" value="Histone H3 K4-specific methyltransferase SET7/9 N-terminal domain"/>
    <property type="match status" value="1"/>
</dbReference>
<gene>
    <name evidence="1" type="ORF">MICAC_1910002</name>
</gene>
<dbReference type="Proteomes" id="UP000003480">
    <property type="component" value="Unassembled WGS sequence"/>
</dbReference>
<evidence type="ECO:0008006" key="3">
    <source>
        <dbReference type="Google" id="ProtNLM"/>
    </source>
</evidence>
<sequence>MENLGEEKPVNRQLLNLCLIALLSLAATDMVGDRVSVAQTSPQSMAGEGSLVNGLRQGQWQFSHPGGQSWVRCHYENGKLHGAWEVRYSDGRVEETGSYRDGKHEGQWVWYYPNGKVYLRGHFVADQKDGLWESFDEQGNLWWKGSFSQDQKQGLWEAWSNGILVETANFSQGIQEGEWRSFHSNGKVHFQGQFHQGNKVGIWKEYDTAGRELASINFGVSNQPVQPPSTDELHLAKQELRKRLNPTFQIDSAGRFLIASEAPKFMTDRVKTYTVLWLHQQMLRDFTKKAPSTGSKTIYLFQTPESYYNYTFQWYGYVPLNAAGFATNDALMVNLATGTGTLAHELVHAYLHADLPSIPPWIDEGLASLFEQSVGVNDEIRGLLNWRLPLLKEAIREKQLVPLTELTRLDRNAFSGDGIELHYAEARYLCYYLQELGLLRQFYRTYRDNYQTDPLGIDTLLQVLNKDNLKDLEAGWVGFINTLVNR</sequence>
<accession>I4G092</accession>
<dbReference type="EMBL" id="CAIJ01000103">
    <property type="protein sequence ID" value="CCI01353.1"/>
    <property type="molecule type" value="Genomic_DNA"/>
</dbReference>
<dbReference type="AlphaFoldDB" id="I4G092"/>
<dbReference type="InterPro" id="IPR011652">
    <property type="entry name" value="MORN_2"/>
</dbReference>
<dbReference type="PANTHER" id="PTHR33706">
    <property type="entry name" value="MORN VARIANT REPEAT PROTEIN"/>
    <property type="match status" value="1"/>
</dbReference>